<evidence type="ECO:0000313" key="2">
    <source>
        <dbReference type="Proteomes" id="UP000494040"/>
    </source>
</evidence>
<accession>A0A8I6RMA6</accession>
<dbReference type="Pfam" id="PF22574">
    <property type="entry name" value="SPMIP8"/>
    <property type="match status" value="1"/>
</dbReference>
<keyword evidence="2" id="KW-1185">Reference proteome</keyword>
<dbReference type="OrthoDB" id="6604329at2759"/>
<dbReference type="RefSeq" id="XP_014246498.1">
    <property type="nucleotide sequence ID" value="XM_014391012.2"/>
</dbReference>
<dbReference type="InterPro" id="IPR034584">
    <property type="entry name" value="SPMIP8"/>
</dbReference>
<organism evidence="1 2">
    <name type="scientific">Cimex lectularius</name>
    <name type="common">Bed bug</name>
    <name type="synonym">Acanthia lectularia</name>
    <dbReference type="NCBI Taxonomy" id="79782"/>
    <lineage>
        <taxon>Eukaryota</taxon>
        <taxon>Metazoa</taxon>
        <taxon>Ecdysozoa</taxon>
        <taxon>Arthropoda</taxon>
        <taxon>Hexapoda</taxon>
        <taxon>Insecta</taxon>
        <taxon>Pterygota</taxon>
        <taxon>Neoptera</taxon>
        <taxon>Paraneoptera</taxon>
        <taxon>Hemiptera</taxon>
        <taxon>Heteroptera</taxon>
        <taxon>Panheteroptera</taxon>
        <taxon>Cimicomorpha</taxon>
        <taxon>Cimicidae</taxon>
        <taxon>Cimex</taxon>
    </lineage>
</organism>
<name>A0A8I6RMA6_CIMLE</name>
<sequence length="215" mass="25032">MQAILASPALVENCVDCQKHCQRQDRTKLVAVKRTLYNPHLTTFKKAEIETHQGKLSDEHSRTTLPKAVADLPPEVYFNYNPSCSYIPRYDTLPLPTKWIREHEIAQQLSLERNEELKRHYLSYKGNIPFRKERMVQIPQTKNCHFLNYKIRYLRPEERQKWREHVKKPQPELPSSVEATGTGCLCKVSSHSVDPRKCIRSKCDELSETGSTCPL</sequence>
<dbReference type="OMA" id="IPFRKER"/>
<dbReference type="KEGG" id="clec:106664920"/>
<evidence type="ECO:0000313" key="1">
    <source>
        <dbReference type="EnsemblMetazoa" id="XP_014246498.1"/>
    </source>
</evidence>
<dbReference type="EnsemblMetazoa" id="XM_014391012.2">
    <property type="protein sequence ID" value="XP_014246498.1"/>
    <property type="gene ID" value="LOC106664920"/>
</dbReference>
<dbReference type="GeneID" id="106664920"/>
<protein>
    <submittedName>
        <fullName evidence="1">Uncharacterized protein</fullName>
    </submittedName>
</protein>
<dbReference type="AlphaFoldDB" id="A0A8I6RMA6"/>
<dbReference type="PANTHER" id="PTHR35348">
    <property type="entry name" value="TESTIS, PROSTATE AND PLACENTA-EXPRESSED PROTEIN"/>
    <property type="match status" value="1"/>
</dbReference>
<dbReference type="Proteomes" id="UP000494040">
    <property type="component" value="Unassembled WGS sequence"/>
</dbReference>
<proteinExistence type="predicted"/>
<reference evidence="1" key="1">
    <citation type="submission" date="2022-01" db="UniProtKB">
        <authorList>
            <consortium name="EnsemblMetazoa"/>
        </authorList>
    </citation>
    <scope>IDENTIFICATION</scope>
</reference>
<dbReference type="PANTHER" id="PTHR35348:SF1">
    <property type="entry name" value="TESTIS, PROSTATE AND PLACENTA-EXPRESSED PROTEIN"/>
    <property type="match status" value="1"/>
</dbReference>